<feature type="compositionally biased region" description="Basic residues" evidence="1">
    <location>
        <begin position="95"/>
        <end position="104"/>
    </location>
</feature>
<dbReference type="AlphaFoldDB" id="A0A919BWR1"/>
<accession>A0A919BWR1</accession>
<gene>
    <name evidence="2" type="ORF">GCM10017667_69490</name>
</gene>
<name>A0A919BWR1_STRFL</name>
<feature type="region of interest" description="Disordered" evidence="1">
    <location>
        <begin position="87"/>
        <end position="113"/>
    </location>
</feature>
<proteinExistence type="predicted"/>
<evidence type="ECO:0000313" key="3">
    <source>
        <dbReference type="Proteomes" id="UP000632849"/>
    </source>
</evidence>
<dbReference type="RefSeq" id="WP_190044332.1">
    <property type="nucleotide sequence ID" value="NZ_BNBE01000004.1"/>
</dbReference>
<dbReference type="Proteomes" id="UP000632849">
    <property type="component" value="Unassembled WGS sequence"/>
</dbReference>
<keyword evidence="3" id="KW-1185">Reference proteome</keyword>
<organism evidence="2 3">
    <name type="scientific">Streptomyces filamentosus</name>
    <name type="common">Streptomyces roseosporus</name>
    <dbReference type="NCBI Taxonomy" id="67294"/>
    <lineage>
        <taxon>Bacteria</taxon>
        <taxon>Bacillati</taxon>
        <taxon>Actinomycetota</taxon>
        <taxon>Actinomycetes</taxon>
        <taxon>Kitasatosporales</taxon>
        <taxon>Streptomycetaceae</taxon>
        <taxon>Streptomyces</taxon>
    </lineage>
</organism>
<reference evidence="2" key="1">
    <citation type="journal article" date="2014" name="Int. J. Syst. Evol. Microbiol.">
        <title>Complete genome sequence of Corynebacterium casei LMG S-19264T (=DSM 44701T), isolated from a smear-ripened cheese.</title>
        <authorList>
            <consortium name="US DOE Joint Genome Institute (JGI-PGF)"/>
            <person name="Walter F."/>
            <person name="Albersmeier A."/>
            <person name="Kalinowski J."/>
            <person name="Ruckert C."/>
        </authorList>
    </citation>
    <scope>NUCLEOTIDE SEQUENCE</scope>
    <source>
        <strain evidence="2">JCM 4122</strain>
    </source>
</reference>
<protein>
    <submittedName>
        <fullName evidence="2">Uncharacterized protein</fullName>
    </submittedName>
</protein>
<reference evidence="2" key="2">
    <citation type="submission" date="2020-09" db="EMBL/GenBank/DDBJ databases">
        <authorList>
            <person name="Sun Q."/>
            <person name="Ohkuma M."/>
        </authorList>
    </citation>
    <scope>NUCLEOTIDE SEQUENCE</scope>
    <source>
        <strain evidence="2">JCM 4122</strain>
    </source>
</reference>
<comment type="caution">
    <text evidence="2">The sequence shown here is derived from an EMBL/GenBank/DDBJ whole genome shotgun (WGS) entry which is preliminary data.</text>
</comment>
<evidence type="ECO:0000256" key="1">
    <source>
        <dbReference type="SAM" id="MobiDB-lite"/>
    </source>
</evidence>
<sequence length="113" mass="11997">MRENTVAAPRAPMEPDDVADAFACLRTILTADMDTACAVADDAGPELDRLLLDVVAGTFVPVTAADDHDGELCEHFVPVPARAHWAAGGGPGRAAVRRRSRRPRPNREVGARG</sequence>
<dbReference type="EMBL" id="BNBE01000004">
    <property type="protein sequence ID" value="GHG24044.1"/>
    <property type="molecule type" value="Genomic_DNA"/>
</dbReference>
<evidence type="ECO:0000313" key="2">
    <source>
        <dbReference type="EMBL" id="GHG24044.1"/>
    </source>
</evidence>